<sequence>MFIIKSRRKRALGLNEPLKHGAHKRPVTRRDFLAQGFTTGAATVVVPSALGLLPRRARAELDPNLDPDAVECGLTGLGDQKIPFICFDLAGGANIAGSNVLVGQQGGQLDFLSTQGYAKQGLPGNMLPNNSQTNFIDTQFGLAFHTDSAFLRGMIEMTTQTTRDRVNGAVIAARSENDTGNNPHNPMYALARYGVKGKLLNLIGSQNSESGGNSMAPALHIDPQFRPTKIDRASDVTGLVDTGDVATILSKDDTVRTLEAMYRLTEHKLGRVDTRLSEDAEVKRLFRCAYLKTADTVDQFSGPGDLDPREDTIITELFGANFGGDGEFQKTASVMKLVVRGNAGAGTITMGGFDYHTGERATGEARDLRAGRCIGACLEYAARLDVPLMIYVFSDGSVSSNGRVDDSMGGRGKGEWTGDNQQTAASFFLVFSPTGRATLLEAGTPRAARHQQLGYYTAGGDVVTSSSPAANNVNLLVETVLLNYMALHGDKGSYAGPLGSANLDGSIAFESIL</sequence>
<dbReference type="Proteomes" id="UP000661077">
    <property type="component" value="Unassembled WGS sequence"/>
</dbReference>
<evidence type="ECO:0000313" key="2">
    <source>
        <dbReference type="EMBL" id="MBM0107403.1"/>
    </source>
</evidence>
<keyword evidence="1" id="KW-0472">Membrane</keyword>
<name>A0ABS1X2F1_9GAMM</name>
<gene>
    <name evidence="2" type="ORF">JM946_21905</name>
</gene>
<organism evidence="2 3">
    <name type="scientific">Steroidobacter gossypii</name>
    <dbReference type="NCBI Taxonomy" id="2805490"/>
    <lineage>
        <taxon>Bacteria</taxon>
        <taxon>Pseudomonadati</taxon>
        <taxon>Pseudomonadota</taxon>
        <taxon>Gammaproteobacteria</taxon>
        <taxon>Steroidobacterales</taxon>
        <taxon>Steroidobacteraceae</taxon>
        <taxon>Steroidobacter</taxon>
    </lineage>
</organism>
<evidence type="ECO:0008006" key="4">
    <source>
        <dbReference type="Google" id="ProtNLM"/>
    </source>
</evidence>
<dbReference type="RefSeq" id="WP_203169515.1">
    <property type="nucleotide sequence ID" value="NZ_JAEVLS010000005.1"/>
</dbReference>
<feature type="transmembrane region" description="Helical" evidence="1">
    <location>
        <begin position="32"/>
        <end position="53"/>
    </location>
</feature>
<proteinExistence type="predicted"/>
<evidence type="ECO:0000313" key="3">
    <source>
        <dbReference type="Proteomes" id="UP000661077"/>
    </source>
</evidence>
<dbReference type="EMBL" id="JAEVLS010000005">
    <property type="protein sequence ID" value="MBM0107403.1"/>
    <property type="molecule type" value="Genomic_DNA"/>
</dbReference>
<accession>A0ABS1X2F1</accession>
<evidence type="ECO:0000256" key="1">
    <source>
        <dbReference type="SAM" id="Phobius"/>
    </source>
</evidence>
<dbReference type="PROSITE" id="PS51318">
    <property type="entry name" value="TAT"/>
    <property type="match status" value="1"/>
</dbReference>
<keyword evidence="1" id="KW-1133">Transmembrane helix</keyword>
<keyword evidence="1" id="KW-0812">Transmembrane</keyword>
<reference evidence="2 3" key="1">
    <citation type="journal article" date="2021" name="Int. J. Syst. Evol. Microbiol.">
        <title>Steroidobacter gossypii sp. nov., isolated from soil of cotton cropping field.</title>
        <authorList>
            <person name="Huang R."/>
            <person name="Yang S."/>
            <person name="Zhen C."/>
            <person name="Liu W."/>
        </authorList>
    </citation>
    <scope>NUCLEOTIDE SEQUENCE [LARGE SCALE GENOMIC DNA]</scope>
    <source>
        <strain evidence="2 3">S1-65</strain>
    </source>
</reference>
<dbReference type="InterPro" id="IPR006311">
    <property type="entry name" value="TAT_signal"/>
</dbReference>
<protein>
    <recommendedName>
        <fullName evidence="4">General secretion pathway protein GspF</fullName>
    </recommendedName>
</protein>
<keyword evidence="3" id="KW-1185">Reference proteome</keyword>
<comment type="caution">
    <text evidence="2">The sequence shown here is derived from an EMBL/GenBank/DDBJ whole genome shotgun (WGS) entry which is preliminary data.</text>
</comment>